<gene>
    <name evidence="11" type="primary">GAS5_2</name>
    <name evidence="11" type="ORF">Daus18300_006251</name>
</gene>
<dbReference type="PANTHER" id="PTHR31468">
    <property type="entry name" value="1,3-BETA-GLUCANOSYLTRANSFERASE GAS1"/>
    <property type="match status" value="1"/>
</dbReference>
<dbReference type="InterPro" id="IPR004886">
    <property type="entry name" value="Glucanosyltransferase"/>
</dbReference>
<dbReference type="SUPFAM" id="SSF51445">
    <property type="entry name" value="(Trans)glycosidases"/>
    <property type="match status" value="1"/>
</dbReference>
<organism evidence="11 12">
    <name type="scientific">Diaporthe australafricana</name>
    <dbReference type="NCBI Taxonomy" id="127596"/>
    <lineage>
        <taxon>Eukaryota</taxon>
        <taxon>Fungi</taxon>
        <taxon>Dikarya</taxon>
        <taxon>Ascomycota</taxon>
        <taxon>Pezizomycotina</taxon>
        <taxon>Sordariomycetes</taxon>
        <taxon>Sordariomycetidae</taxon>
        <taxon>Diaporthales</taxon>
        <taxon>Diaporthaceae</taxon>
        <taxon>Diaporthe</taxon>
    </lineage>
</organism>
<keyword evidence="8 9" id="KW-0449">Lipoprotein</keyword>
<comment type="function">
    <text evidence="9">Splits internally a 1,3-beta-glucan molecule and transfers the newly generated reducing end (the donor) to the non-reducing end of another 1,3-beta-glucan molecule (the acceptor) forming a 1,3-beta linkage, resulting in the elongation of 1,3-beta-glucan chains in the cell wall.</text>
</comment>
<name>A0ABR3WVK8_9PEZI</name>
<evidence type="ECO:0000256" key="2">
    <source>
        <dbReference type="ARBA" id="ARBA00007528"/>
    </source>
</evidence>
<dbReference type="Proteomes" id="UP001583177">
    <property type="component" value="Unassembled WGS sequence"/>
</dbReference>
<proteinExistence type="inferred from homology"/>
<protein>
    <recommendedName>
        <fullName evidence="9">1,3-beta-glucanosyltransferase</fullName>
        <ecNumber evidence="9">2.4.1.-</ecNumber>
    </recommendedName>
</protein>
<sequence length="450" mass="47457">MKSFALTSALLAAAVSANPTPTEEQPPSKRASLPTVTASGNAFWSGKDRFYVRGIDYQPGGSSNLADPLADTATCKRDIAEFKKLGINTVRVYTVDNSATHDDCMSQLADAGIYLILDVNNPLYSINRNSPGESYNDVYLQSVFATVDEFVKYDNTLAFFSGNEVVNDQANTTLAAPYVKATTRDMRQYIRNRGYRAVPVGYSAADVSQNRFQLAQYFNCGTDDERSDFFAFNDYSWCDSSFQQSGWDQKVKNFTGYGLPLFLSEYGCITNGRSFGEVEALMNSEMTSVYSGGLVYEYSDEGNGYGIVSIDGDTVSEKSDFAAYATALSKNPQPTGDGGFTSTTNSVSCPSADSDWLVSNTALPAIPTGATQYMSKGAGTGPGLKGDGSQNAGGTSTGDAEPGSGSATGSAASGSSSGNAGAGGPGPLDKGAFVVTGVVFFFSLVGTMLL</sequence>
<feature type="signal peptide" evidence="9">
    <location>
        <begin position="1"/>
        <end position="17"/>
    </location>
</feature>
<evidence type="ECO:0000256" key="9">
    <source>
        <dbReference type="RuleBase" id="RU361209"/>
    </source>
</evidence>
<evidence type="ECO:0000256" key="4">
    <source>
        <dbReference type="ARBA" id="ARBA00022679"/>
    </source>
</evidence>
<evidence type="ECO:0000256" key="7">
    <source>
        <dbReference type="ARBA" id="ARBA00023180"/>
    </source>
</evidence>
<evidence type="ECO:0000256" key="10">
    <source>
        <dbReference type="SAM" id="MobiDB-lite"/>
    </source>
</evidence>
<evidence type="ECO:0000313" key="11">
    <source>
        <dbReference type="EMBL" id="KAL1867695.1"/>
    </source>
</evidence>
<feature type="compositionally biased region" description="Polar residues" evidence="10">
    <location>
        <begin position="388"/>
        <end position="398"/>
    </location>
</feature>
<keyword evidence="3 9" id="KW-0336">GPI-anchor</keyword>
<comment type="similarity">
    <text evidence="2 9">Belongs to the glycosyl hydrolase 72 family.</text>
</comment>
<keyword evidence="6 9" id="KW-0472">Membrane</keyword>
<keyword evidence="4 9" id="KW-0808">Transferase</keyword>
<dbReference type="EMBL" id="JAWRVE010000049">
    <property type="protein sequence ID" value="KAL1867695.1"/>
    <property type="molecule type" value="Genomic_DNA"/>
</dbReference>
<feature type="chain" id="PRO_5044966467" description="1,3-beta-glucanosyltransferase" evidence="9">
    <location>
        <begin position="18"/>
        <end position="450"/>
    </location>
</feature>
<evidence type="ECO:0000256" key="5">
    <source>
        <dbReference type="ARBA" id="ARBA00022729"/>
    </source>
</evidence>
<feature type="region of interest" description="Disordered" evidence="10">
    <location>
        <begin position="373"/>
        <end position="423"/>
    </location>
</feature>
<keyword evidence="5 9" id="KW-0732">Signal</keyword>
<evidence type="ECO:0000256" key="8">
    <source>
        <dbReference type="ARBA" id="ARBA00023288"/>
    </source>
</evidence>
<comment type="subcellular location">
    <subcellularLocation>
        <location evidence="1 9">Cell membrane</location>
        <topology evidence="1 9">Lipid-anchor</topology>
        <topology evidence="1 9">GPI-anchor</topology>
    </subcellularLocation>
</comment>
<dbReference type="PANTHER" id="PTHR31468:SF5">
    <property type="entry name" value="1,3-BETA-GLUCANOSYLTRANSFERASE GAS5"/>
    <property type="match status" value="1"/>
</dbReference>
<evidence type="ECO:0000256" key="6">
    <source>
        <dbReference type="ARBA" id="ARBA00023136"/>
    </source>
</evidence>
<evidence type="ECO:0000256" key="3">
    <source>
        <dbReference type="ARBA" id="ARBA00022622"/>
    </source>
</evidence>
<evidence type="ECO:0000313" key="12">
    <source>
        <dbReference type="Proteomes" id="UP001583177"/>
    </source>
</evidence>
<comment type="caution">
    <text evidence="11">The sequence shown here is derived from an EMBL/GenBank/DDBJ whole genome shotgun (WGS) entry which is preliminary data.</text>
</comment>
<dbReference type="InterPro" id="IPR017853">
    <property type="entry name" value="GH"/>
</dbReference>
<feature type="compositionally biased region" description="Low complexity" evidence="10">
    <location>
        <begin position="402"/>
        <end position="419"/>
    </location>
</feature>
<dbReference type="Gene3D" id="3.20.20.80">
    <property type="entry name" value="Glycosidases"/>
    <property type="match status" value="1"/>
</dbReference>
<dbReference type="EC" id="2.4.1.-" evidence="9"/>
<keyword evidence="12" id="KW-1185">Reference proteome</keyword>
<keyword evidence="7" id="KW-0325">Glycoprotein</keyword>
<reference evidence="11 12" key="1">
    <citation type="journal article" date="2024" name="IMA Fungus">
        <title>IMA Genome - F19 : A genome assembly and annotation guide to empower mycologists, including annotated draft genome sequences of Ceratocystis pirilliformis, Diaporthe australafricana, Fusarium ophioides, Paecilomyces lecythidis, and Sporothrix stenoceras.</title>
        <authorList>
            <person name="Aylward J."/>
            <person name="Wilson A.M."/>
            <person name="Visagie C.M."/>
            <person name="Spraker J."/>
            <person name="Barnes I."/>
            <person name="Buitendag C."/>
            <person name="Ceriani C."/>
            <person name="Del Mar Angel L."/>
            <person name="du Plessis D."/>
            <person name="Fuchs T."/>
            <person name="Gasser K."/>
            <person name="Kramer D."/>
            <person name="Li W."/>
            <person name="Munsamy K."/>
            <person name="Piso A."/>
            <person name="Price J.L."/>
            <person name="Sonnekus B."/>
            <person name="Thomas C."/>
            <person name="van der Nest A."/>
            <person name="van Dijk A."/>
            <person name="van Heerden A."/>
            <person name="van Vuuren N."/>
            <person name="Yilmaz N."/>
            <person name="Duong T.A."/>
            <person name="van der Merwe N.A."/>
            <person name="Wingfield M.J."/>
            <person name="Wingfield B.D."/>
        </authorList>
    </citation>
    <scope>NUCLEOTIDE SEQUENCE [LARGE SCALE GENOMIC DNA]</scope>
    <source>
        <strain evidence="11 12">CMW 18300</strain>
    </source>
</reference>
<evidence type="ECO:0000256" key="1">
    <source>
        <dbReference type="ARBA" id="ARBA00004609"/>
    </source>
</evidence>
<accession>A0ABR3WVK8</accession>
<dbReference type="Pfam" id="PF03198">
    <property type="entry name" value="Glyco_hydro_72"/>
    <property type="match status" value="1"/>
</dbReference>